<reference evidence="2" key="1">
    <citation type="submission" date="2020-03" db="EMBL/GenBank/DDBJ databases">
        <title>Draft sequencing of Paenibacilllus sp. S3N08.</title>
        <authorList>
            <person name="Kim D.-U."/>
        </authorList>
    </citation>
    <scope>NUCLEOTIDE SEQUENCE</scope>
    <source>
        <strain evidence="2">S3N08</strain>
    </source>
</reference>
<proteinExistence type="predicted"/>
<dbReference type="RefSeq" id="WP_166146182.1">
    <property type="nucleotide sequence ID" value="NZ_JAAOIW010000001.1"/>
</dbReference>
<keyword evidence="3" id="KW-1185">Reference proteome</keyword>
<dbReference type="InterPro" id="IPR036928">
    <property type="entry name" value="AS_sf"/>
</dbReference>
<dbReference type="EMBL" id="JAAOIW010000001">
    <property type="protein sequence ID" value="NHN28894.1"/>
    <property type="molecule type" value="Genomic_DNA"/>
</dbReference>
<dbReference type="EC" id="3.5.1.4" evidence="2"/>
<evidence type="ECO:0000259" key="1">
    <source>
        <dbReference type="Pfam" id="PF01425"/>
    </source>
</evidence>
<dbReference type="SUPFAM" id="SSF75304">
    <property type="entry name" value="Amidase signature (AS) enzymes"/>
    <property type="match status" value="1"/>
</dbReference>
<dbReference type="Gene3D" id="3.90.1300.10">
    <property type="entry name" value="Amidase signature (AS) domain"/>
    <property type="match status" value="1"/>
</dbReference>
<gene>
    <name evidence="2" type="ORF">G9U52_03485</name>
</gene>
<sequence length="399" mass="43485">MSDPYGAFCNDLLQLDALGSGTLNGLTFAVKDVFDIKGYVAGAGSPDWKRTHVAAERDADAIGLLLRQGAKMIGVTHSDELMFGLNGENYHYGTPLNPMAERHIPGGSSSGSAVAVAAGLVDFALGTDTAGSIRIPASYCGQYGFRPSHGSVSERGVVPLAPMFDTVGWIAKQPSVLMEVGMVLLKSEPPADSGFRKLFVAEDMMALADGTCLAALSPAIGQIKSFVNGTETFTVAEEGLEEWMRVFRTLQGWEIWQTHRAWIQREQPRFGPGTEERFQWSSTLQDIEVQEELRIREQIKERMRELLKDDGVILAPTAPGTPPLRNTRGQLMEERRQRTLLLGCVAGLAGLPQVNLPFVGKDGLPIGLSLIAGPGQDARLLKWVETITTQLDLDYKREE</sequence>
<keyword evidence="2" id="KW-0378">Hydrolase</keyword>
<comment type="caution">
    <text evidence="2">The sequence shown here is derived from an EMBL/GenBank/DDBJ whole genome shotgun (WGS) entry which is preliminary data.</text>
</comment>
<dbReference type="Proteomes" id="UP001165962">
    <property type="component" value="Unassembled WGS sequence"/>
</dbReference>
<dbReference type="Pfam" id="PF01425">
    <property type="entry name" value="Amidase"/>
    <property type="match status" value="2"/>
</dbReference>
<organism evidence="2 3">
    <name type="scientific">Paenibacillus agricola</name>
    <dbReference type="NCBI Taxonomy" id="2716264"/>
    <lineage>
        <taxon>Bacteria</taxon>
        <taxon>Bacillati</taxon>
        <taxon>Bacillota</taxon>
        <taxon>Bacilli</taxon>
        <taxon>Bacillales</taxon>
        <taxon>Paenibacillaceae</taxon>
        <taxon>Paenibacillus</taxon>
    </lineage>
</organism>
<protein>
    <submittedName>
        <fullName evidence="2">Amidase</fullName>
        <ecNumber evidence="2">3.5.1.4</ecNumber>
    </submittedName>
</protein>
<evidence type="ECO:0000313" key="3">
    <source>
        <dbReference type="Proteomes" id="UP001165962"/>
    </source>
</evidence>
<dbReference type="NCBIfam" id="NF006169">
    <property type="entry name" value="PRK08310.1"/>
    <property type="match status" value="1"/>
</dbReference>
<feature type="domain" description="Amidase" evidence="1">
    <location>
        <begin position="20"/>
        <end position="187"/>
    </location>
</feature>
<dbReference type="InterPro" id="IPR023631">
    <property type="entry name" value="Amidase_dom"/>
</dbReference>
<evidence type="ECO:0000313" key="2">
    <source>
        <dbReference type="EMBL" id="NHN28894.1"/>
    </source>
</evidence>
<dbReference type="PROSITE" id="PS00571">
    <property type="entry name" value="AMIDASES"/>
    <property type="match status" value="1"/>
</dbReference>
<accession>A0ABX0J1A1</accession>
<name>A0ABX0J1A1_9BACL</name>
<feature type="domain" description="Amidase" evidence="1">
    <location>
        <begin position="281"/>
        <end position="381"/>
    </location>
</feature>
<dbReference type="PANTHER" id="PTHR46310:SF7">
    <property type="entry name" value="AMIDASE 1"/>
    <property type="match status" value="1"/>
</dbReference>
<dbReference type="PANTHER" id="PTHR46310">
    <property type="entry name" value="AMIDASE 1"/>
    <property type="match status" value="1"/>
</dbReference>
<dbReference type="InterPro" id="IPR020556">
    <property type="entry name" value="Amidase_CS"/>
</dbReference>
<dbReference type="GO" id="GO:0004040">
    <property type="term" value="F:amidase activity"/>
    <property type="evidence" value="ECO:0007669"/>
    <property type="project" value="UniProtKB-EC"/>
</dbReference>